<reference evidence="2 3" key="1">
    <citation type="submission" date="2019-12" db="EMBL/GenBank/DDBJ databases">
        <title>Paraburkholderia acidiphila 7Q-K02 sp. nov and Paraburkholderia acidisoli DHF22 sp. nov., two strains isolated from forest soil.</title>
        <authorList>
            <person name="Gao Z."/>
            <person name="Qiu L."/>
        </authorList>
    </citation>
    <scope>NUCLEOTIDE SEQUENCE [LARGE SCALE GENOMIC DNA]</scope>
    <source>
        <strain evidence="2 3">7Q-K02</strain>
    </source>
</reference>
<name>A0A7Z2GC39_9BURK</name>
<evidence type="ECO:0000256" key="1">
    <source>
        <dbReference type="SAM" id="SignalP"/>
    </source>
</evidence>
<dbReference type="NCBIfam" id="TIGR03352">
    <property type="entry name" value="VI_chp_3"/>
    <property type="match status" value="1"/>
</dbReference>
<dbReference type="OrthoDB" id="7021080at2"/>
<dbReference type="KEGG" id="pacp:FAZ97_27995"/>
<keyword evidence="3" id="KW-1185">Reference proteome</keyword>
<gene>
    <name evidence="2" type="primary">tssJ</name>
    <name evidence="2" type="ORF">FAZ97_27995</name>
</gene>
<dbReference type="Proteomes" id="UP000434209">
    <property type="component" value="Chromosome 3"/>
</dbReference>
<dbReference type="Pfam" id="PF12790">
    <property type="entry name" value="T6SS-SciN"/>
    <property type="match status" value="1"/>
</dbReference>
<accession>A0A7Z2GC39</accession>
<keyword evidence="1" id="KW-0732">Signal</keyword>
<dbReference type="PANTHER" id="PTHR37625:SF4">
    <property type="entry name" value="OUTER MEMBRANE LIPOPROTEIN"/>
    <property type="match status" value="1"/>
</dbReference>
<dbReference type="AlphaFoldDB" id="A0A7Z2GC39"/>
<sequence>MSEPLIWTPRRLAAAFALATPTLLLSGCGAWQAVSDTTSNAFHAVFYRQVKVLNVDLTAREALNPDDAGKANSVAVRVYQLRDRKGFDGASYNDLLKSDQTVLAQDLNANMAAVVNPGASSSLSQPMIKDTKYVAIVALYRQPGTDGAWKRVIETKNLDPEKPLALELVASRLQLPGEGSGGTSTK</sequence>
<evidence type="ECO:0000313" key="3">
    <source>
        <dbReference type="Proteomes" id="UP000434209"/>
    </source>
</evidence>
<feature type="signal peptide" evidence="1">
    <location>
        <begin position="1"/>
        <end position="19"/>
    </location>
</feature>
<feature type="chain" id="PRO_5031102380" evidence="1">
    <location>
        <begin position="20"/>
        <end position="186"/>
    </location>
</feature>
<dbReference type="PANTHER" id="PTHR37625">
    <property type="entry name" value="OUTER MEMBRANE LIPOPROTEIN-RELATED"/>
    <property type="match status" value="1"/>
</dbReference>
<protein>
    <submittedName>
        <fullName evidence="2">Type VI secretion system lipoprotein TssJ</fullName>
    </submittedName>
</protein>
<dbReference type="InterPro" id="IPR017734">
    <property type="entry name" value="T6SS_SciN"/>
</dbReference>
<dbReference type="InterPro" id="IPR038706">
    <property type="entry name" value="Type_VI_SciN-like_sf"/>
</dbReference>
<keyword evidence="2" id="KW-0449">Lipoprotein</keyword>
<organism evidence="2 3">
    <name type="scientific">Paraburkholderia acidiphila</name>
    <dbReference type="NCBI Taxonomy" id="2571747"/>
    <lineage>
        <taxon>Bacteria</taxon>
        <taxon>Pseudomonadati</taxon>
        <taxon>Pseudomonadota</taxon>
        <taxon>Betaproteobacteria</taxon>
        <taxon>Burkholderiales</taxon>
        <taxon>Burkholderiaceae</taxon>
        <taxon>Paraburkholderia</taxon>
    </lineage>
</organism>
<dbReference type="Gene3D" id="2.60.40.4150">
    <property type="entry name" value="Type VI secretion system, lipoprotein SciN"/>
    <property type="match status" value="1"/>
</dbReference>
<dbReference type="RefSeq" id="WP_158761920.1">
    <property type="nucleotide sequence ID" value="NZ_CP046911.1"/>
</dbReference>
<proteinExistence type="predicted"/>
<evidence type="ECO:0000313" key="2">
    <source>
        <dbReference type="EMBL" id="QGZ58795.1"/>
    </source>
</evidence>
<dbReference type="EMBL" id="CP046911">
    <property type="protein sequence ID" value="QGZ58795.1"/>
    <property type="molecule type" value="Genomic_DNA"/>
</dbReference>